<dbReference type="Proteomes" id="UP000319663">
    <property type="component" value="Unassembled WGS sequence"/>
</dbReference>
<evidence type="ECO:0000313" key="16">
    <source>
        <dbReference type="EMBL" id="TQB69964.1"/>
    </source>
</evidence>
<evidence type="ECO:0000256" key="5">
    <source>
        <dbReference type="ARBA" id="ARBA00022801"/>
    </source>
</evidence>
<reference evidence="16 17" key="1">
    <citation type="submission" date="2019-06" db="EMBL/GenBank/DDBJ databases">
        <title>Wine fermentation using esterase from Monascus purpureus.</title>
        <authorList>
            <person name="Geng C."/>
            <person name="Zhang Y."/>
        </authorList>
    </citation>
    <scope>NUCLEOTIDE SEQUENCE [LARGE SCALE GENOMIC DNA]</scope>
    <source>
        <strain evidence="16">HQ1</strain>
    </source>
</reference>
<dbReference type="InterPro" id="IPR050749">
    <property type="entry name" value="Glycosyl_Hydrolase_47"/>
</dbReference>
<dbReference type="EC" id="3.2.1.-" evidence="14"/>
<evidence type="ECO:0000256" key="1">
    <source>
        <dbReference type="ARBA" id="ARBA00001913"/>
    </source>
</evidence>
<dbReference type="SUPFAM" id="SSF48225">
    <property type="entry name" value="Seven-hairpin glycosidases"/>
    <property type="match status" value="1"/>
</dbReference>
<dbReference type="AlphaFoldDB" id="A0A507QSG7"/>
<keyword evidence="4 15" id="KW-0732">Signal</keyword>
<comment type="caution">
    <text evidence="16">The sequence shown here is derived from an EMBL/GenBank/DDBJ whole genome shotgun (WGS) entry which is preliminary data.</text>
</comment>
<dbReference type="GO" id="GO:0005509">
    <property type="term" value="F:calcium ion binding"/>
    <property type="evidence" value="ECO:0007669"/>
    <property type="project" value="InterPro"/>
</dbReference>
<dbReference type="InterPro" id="IPR001382">
    <property type="entry name" value="Glyco_hydro_47"/>
</dbReference>
<dbReference type="STRING" id="5098.A0A507QSG7"/>
<dbReference type="UniPathway" id="UPA00378"/>
<dbReference type="InterPro" id="IPR036026">
    <property type="entry name" value="Seven-hairpin_glycosidases"/>
</dbReference>
<dbReference type="PANTHER" id="PTHR11742">
    <property type="entry name" value="MANNOSYL-OLIGOSACCHARIDE ALPHA-1,2-MANNOSIDASE-RELATED"/>
    <property type="match status" value="1"/>
</dbReference>
<evidence type="ECO:0000256" key="8">
    <source>
        <dbReference type="ARBA" id="ARBA00023295"/>
    </source>
</evidence>
<evidence type="ECO:0000256" key="3">
    <source>
        <dbReference type="ARBA" id="ARBA00007658"/>
    </source>
</evidence>
<dbReference type="InterPro" id="IPR012341">
    <property type="entry name" value="6hp_glycosidase-like_sf"/>
</dbReference>
<keyword evidence="12" id="KW-0106">Calcium</keyword>
<evidence type="ECO:0000313" key="17">
    <source>
        <dbReference type="Proteomes" id="UP000319663"/>
    </source>
</evidence>
<evidence type="ECO:0000256" key="11">
    <source>
        <dbReference type="PIRSR" id="PIRSR601382-1"/>
    </source>
</evidence>
<keyword evidence="8 14" id="KW-0326">Glycosidase</keyword>
<dbReference type="GO" id="GO:0005783">
    <property type="term" value="C:endoplasmic reticulum"/>
    <property type="evidence" value="ECO:0007669"/>
    <property type="project" value="TreeGrafter"/>
</dbReference>
<feature type="chain" id="PRO_5021402566" description="alpha-1,2-Mannosidase" evidence="15">
    <location>
        <begin position="24"/>
        <end position="519"/>
    </location>
</feature>
<feature type="active site" description="Proton donor" evidence="11">
    <location>
        <position position="385"/>
    </location>
</feature>
<feature type="active site" evidence="11">
    <location>
        <position position="277"/>
    </location>
</feature>
<feature type="disulfide bond" evidence="13">
    <location>
        <begin position="342"/>
        <end position="371"/>
    </location>
</feature>
<evidence type="ECO:0000256" key="12">
    <source>
        <dbReference type="PIRSR" id="PIRSR601382-2"/>
    </source>
</evidence>
<evidence type="ECO:0000256" key="14">
    <source>
        <dbReference type="RuleBase" id="RU361193"/>
    </source>
</evidence>
<dbReference type="GO" id="GO:0004571">
    <property type="term" value="F:mannosyl-oligosaccharide 1,2-alpha-mannosidase activity"/>
    <property type="evidence" value="ECO:0007669"/>
    <property type="project" value="UniProtKB-EC"/>
</dbReference>
<feature type="active site" evidence="11">
    <location>
        <position position="419"/>
    </location>
</feature>
<dbReference type="Pfam" id="PF01532">
    <property type="entry name" value="Glyco_hydro_47"/>
    <property type="match status" value="1"/>
</dbReference>
<comment type="catalytic activity">
    <reaction evidence="10">
        <text>N(4)-(alpha-D-Man-(1-&gt;2)-alpha-D-Man-(1-&gt;2)-alpha-D-Man-(1-&gt;3)-[alpha-D-Man-(1-&gt;2)-alpha-D-Man-(1-&gt;3)-[alpha-D-Man-(1-&gt;2)-alpha-D-Man-(1-&gt;6)]-alpha-D-Man-(1-&gt;6)]-beta-D-Man-(1-&gt;4)-beta-D-GlcNAc-(1-&gt;4)-beta-D-GlcNAc)-L-asparaginyl-[protein] (N-glucan mannose isomer 9A1,2,3B1,2,3) + 4 H2O = N(4)-(alpha-D-Man-(1-&gt;3)-[alpha-D-Man-(1-&gt;3)-[alpha-D-Man-(1-&gt;6)]-alpha-D-Man-(1-&gt;6)]-beta-D-Man-(1-&gt;4)-beta-D-GlcNAc-(1-&gt;4)-beta-D-GlcNAc)-L-asparaginyl-[protein] (N-glucan mannose isomer 5A1,2) + 4 beta-D-mannose</text>
        <dbReference type="Rhea" id="RHEA:56008"/>
        <dbReference type="Rhea" id="RHEA-COMP:14356"/>
        <dbReference type="Rhea" id="RHEA-COMP:14367"/>
        <dbReference type="ChEBI" id="CHEBI:15377"/>
        <dbReference type="ChEBI" id="CHEBI:28563"/>
        <dbReference type="ChEBI" id="CHEBI:59087"/>
        <dbReference type="ChEBI" id="CHEBI:139493"/>
        <dbReference type="EC" id="3.2.1.113"/>
    </reaction>
</comment>
<keyword evidence="5 14" id="KW-0378">Hydrolase</keyword>
<keyword evidence="6 13" id="KW-1015">Disulfide bond</keyword>
<organism evidence="16 17">
    <name type="scientific">Monascus purpureus</name>
    <name type="common">Red mold</name>
    <name type="synonym">Monascus anka</name>
    <dbReference type="NCBI Taxonomy" id="5098"/>
    <lineage>
        <taxon>Eukaryota</taxon>
        <taxon>Fungi</taxon>
        <taxon>Dikarya</taxon>
        <taxon>Ascomycota</taxon>
        <taxon>Pezizomycotina</taxon>
        <taxon>Eurotiomycetes</taxon>
        <taxon>Eurotiomycetidae</taxon>
        <taxon>Eurotiales</taxon>
        <taxon>Aspergillaceae</taxon>
        <taxon>Monascus</taxon>
    </lineage>
</organism>
<keyword evidence="12" id="KW-0479">Metal-binding</keyword>
<dbReference type="PRINTS" id="PR00747">
    <property type="entry name" value="GLYHDRLASE47"/>
</dbReference>
<proteinExistence type="inferred from homology"/>
<comment type="cofactor">
    <cofactor evidence="1 12">
        <name>Ca(2+)</name>
        <dbReference type="ChEBI" id="CHEBI:29108"/>
    </cofactor>
</comment>
<evidence type="ECO:0000256" key="13">
    <source>
        <dbReference type="PIRSR" id="PIRSR601382-3"/>
    </source>
</evidence>
<dbReference type="FunFam" id="1.50.10.10:FF:000047">
    <property type="entry name" value="Mannosyl-oligosaccharide alpha-1,2-mannosidase"/>
    <property type="match status" value="1"/>
</dbReference>
<dbReference type="GO" id="GO:0005975">
    <property type="term" value="P:carbohydrate metabolic process"/>
    <property type="evidence" value="ECO:0007669"/>
    <property type="project" value="InterPro"/>
</dbReference>
<comment type="pathway">
    <text evidence="2">Protein modification; protein glycosylation.</text>
</comment>
<gene>
    <name evidence="16" type="primary">MNS1B</name>
    <name evidence="16" type="ORF">MPDQ_001110</name>
</gene>
<evidence type="ECO:0000256" key="10">
    <source>
        <dbReference type="ARBA" id="ARBA00048605"/>
    </source>
</evidence>
<feature type="signal peptide" evidence="15">
    <location>
        <begin position="1"/>
        <end position="23"/>
    </location>
</feature>
<evidence type="ECO:0000256" key="2">
    <source>
        <dbReference type="ARBA" id="ARBA00004922"/>
    </source>
</evidence>
<comment type="catalytic activity">
    <reaction evidence="9">
        <text>N(4)-(alpha-D-Man-(1-&gt;2)-alpha-D-Man-(1-&gt;2)-alpha-D-Man-(1-&gt;3)-[alpha-D-Man-(1-&gt;3)-[alpha-D-Man-(1-&gt;2)-alpha-D-Man-(1-&gt;6)]-alpha-D-Man-(1-&gt;6)]-beta-D-Man-(1-&gt;4)-beta-D-GlcNAc-(1-&gt;4)-beta-D-GlcNAc)-L-asparaginyl-[protein] (N-glucan mannose isomer 8A1,2,3B1,3) + 3 H2O = N(4)-(alpha-D-Man-(1-&gt;3)-[alpha-D-Man-(1-&gt;3)-[alpha-D-Man-(1-&gt;6)]-alpha-D-Man-(1-&gt;6)]-beta-D-Man-(1-&gt;4)-beta-D-GlcNAc-(1-&gt;4)-beta-D-GlcNAc)-L-asparaginyl-[protein] (N-glucan mannose isomer 5A1,2) + 3 beta-D-mannose</text>
        <dbReference type="Rhea" id="RHEA:56028"/>
        <dbReference type="Rhea" id="RHEA-COMP:14358"/>
        <dbReference type="Rhea" id="RHEA-COMP:14367"/>
        <dbReference type="ChEBI" id="CHEBI:15377"/>
        <dbReference type="ChEBI" id="CHEBI:28563"/>
        <dbReference type="ChEBI" id="CHEBI:59087"/>
        <dbReference type="ChEBI" id="CHEBI:60628"/>
        <dbReference type="EC" id="3.2.1.113"/>
    </reaction>
</comment>
<accession>A0A507QSG7</accession>
<evidence type="ECO:0000256" key="15">
    <source>
        <dbReference type="SAM" id="SignalP"/>
    </source>
</evidence>
<sequence>MRVLPLSLSLALAVLFLVEPSVAYPYAKPASSSRRRGDSEYRADAVKEAFQHAWNGYKKYAFPHDELHPVSDGYGDSRIDYGIHRNGWGASAIEALSTALVMRNEEVVNQVLDFVPSIDYTKTESMVSLFETTIRYLGGMLSGYDLLKGPLADMATDPAAVDVLLTQSKNLADVLKFAFDTPTGIPYNNINITSRGNDNSSTNGLATTGTLILEWTRLSDLTGDTEYAELAQKAESYLLDPQPRALAEPFPGLVGSDIDIATGQFQDGSVSWGGGDDSFYEYLLKMYVYDPERFESYKDRWVEAAESTMEHLKSHPSSRPDLTFLATYDNGSYGLSSQHLTCFDGGSFLLGGAVLDRSDFVDFGLELVNGCHDTYTQTVTGIGPEEFSWDSSAVPANQEPFYEKAGFYILDGGYVLRPEVLESIYYAYRITGDERYRDWSWEAFVAINATCRTDSGFSGITDVNAVDGGSMDDNEESFLFAEVMKYAYLIHAPDDEWQVKPGDSNTWVFNTEAHILAAA</sequence>
<keyword evidence="7" id="KW-0325">Glycoprotein</keyword>
<keyword evidence="17" id="KW-1185">Reference proteome</keyword>
<protein>
    <recommendedName>
        <fullName evidence="14">alpha-1,2-Mannosidase</fullName>
        <ecNumber evidence="14">3.2.1.-</ecNumber>
    </recommendedName>
</protein>
<dbReference type="GO" id="GO:0036503">
    <property type="term" value="P:ERAD pathway"/>
    <property type="evidence" value="ECO:0007669"/>
    <property type="project" value="UniProtKB-ARBA"/>
</dbReference>
<dbReference type="EMBL" id="VIFY01000128">
    <property type="protein sequence ID" value="TQB69964.1"/>
    <property type="molecule type" value="Genomic_DNA"/>
</dbReference>
<feature type="active site" description="Proton donor" evidence="11">
    <location>
        <position position="131"/>
    </location>
</feature>
<dbReference type="GO" id="GO:0016020">
    <property type="term" value="C:membrane"/>
    <property type="evidence" value="ECO:0007669"/>
    <property type="project" value="InterPro"/>
</dbReference>
<dbReference type="Gene3D" id="1.50.10.10">
    <property type="match status" value="1"/>
</dbReference>
<comment type="similarity">
    <text evidence="3 14">Belongs to the glycosyl hydrolase 47 family.</text>
</comment>
<evidence type="ECO:0000256" key="4">
    <source>
        <dbReference type="ARBA" id="ARBA00022729"/>
    </source>
</evidence>
<evidence type="ECO:0000256" key="9">
    <source>
        <dbReference type="ARBA" id="ARBA00047669"/>
    </source>
</evidence>
<feature type="binding site" evidence="12">
    <location>
        <position position="511"/>
    </location>
    <ligand>
        <name>Ca(2+)</name>
        <dbReference type="ChEBI" id="CHEBI:29108"/>
    </ligand>
</feature>
<evidence type="ECO:0000256" key="6">
    <source>
        <dbReference type="ARBA" id="ARBA00023157"/>
    </source>
</evidence>
<dbReference type="PANTHER" id="PTHR11742:SF101">
    <property type="entry name" value="MANNOSYL-OLIGOSACCHARIDE ALPHA-1,2-MANNOSIDASE 1B"/>
    <property type="match status" value="1"/>
</dbReference>
<name>A0A507QSG7_MONPU</name>
<evidence type="ECO:0000256" key="7">
    <source>
        <dbReference type="ARBA" id="ARBA00023180"/>
    </source>
</evidence>